<evidence type="ECO:0000256" key="3">
    <source>
        <dbReference type="ARBA" id="ARBA00022827"/>
    </source>
</evidence>
<dbReference type="Pfam" id="PF02852">
    <property type="entry name" value="Pyr_redox_dim"/>
    <property type="match status" value="1"/>
</dbReference>
<dbReference type="SUPFAM" id="SSF51905">
    <property type="entry name" value="FAD/NAD(P)-binding domain"/>
    <property type="match status" value="1"/>
</dbReference>
<dbReference type="Pfam" id="PF07992">
    <property type="entry name" value="Pyr_redox_2"/>
    <property type="match status" value="1"/>
</dbReference>
<evidence type="ECO:0000256" key="5">
    <source>
        <dbReference type="ARBA" id="ARBA00023157"/>
    </source>
</evidence>
<evidence type="ECO:0000256" key="2">
    <source>
        <dbReference type="ARBA" id="ARBA00022630"/>
    </source>
</evidence>
<dbReference type="PROSITE" id="PS00076">
    <property type="entry name" value="PYRIDINE_REDOX_1"/>
    <property type="match status" value="1"/>
</dbReference>
<dbReference type="RefSeq" id="WP_152810413.1">
    <property type="nucleotide sequence ID" value="NZ_WHNW01000007.1"/>
</dbReference>
<dbReference type="InterPro" id="IPR023753">
    <property type="entry name" value="FAD/NAD-binding_dom"/>
</dbReference>
<dbReference type="Gene3D" id="3.50.50.60">
    <property type="entry name" value="FAD/NAD(P)-binding domain"/>
    <property type="match status" value="2"/>
</dbReference>
<dbReference type="PRINTS" id="PR00411">
    <property type="entry name" value="PNDRDTASEI"/>
</dbReference>
<dbReference type="GO" id="GO:0045454">
    <property type="term" value="P:cell redox homeostasis"/>
    <property type="evidence" value="ECO:0007669"/>
    <property type="project" value="InterPro"/>
</dbReference>
<comment type="caution">
    <text evidence="13">The sequence shown here is derived from an EMBL/GenBank/DDBJ whole genome shotgun (WGS) entry which is preliminary data.</text>
</comment>
<dbReference type="AlphaFoldDB" id="A0A6N7EZ25"/>
<dbReference type="PANTHER" id="PTHR42737">
    <property type="entry name" value="GLUTATHIONE REDUCTASE"/>
    <property type="match status" value="1"/>
</dbReference>
<keyword evidence="2 10" id="KW-0285">Flavoprotein</keyword>
<sequence length="456" mass="49119">MADNTHYDLICIGGGSGGLAAAKRAAEYGAKVLVIEEKKLGGTCVNVGCVPKKIIWHAAQIADFAHLASEYGFTDMPVQLDWSTFVKKRDAFIEKLNGIYAKGLDKSNVEWISGHASFIDNQTIDVDGTRYHANHIIIATGGHPVIPDNIPGATLGMDSDGFFALQTLPKSIAVVGGGYIAVEIAGALNALGVETHLIIRRERVLKEMDTDVTDLLMDMMEKHGIIIHRECEITQVESTSNDTLAMTLSQSSLPANVLHCTQLLWATGRRPLTGNIGLENTGVELRKHGVVVIDAYQNTTQPGVYAIGDITNQPALTPAAIEAGRQLAERLFNDQKTAKADFTYVPTVIFSHPAIATVGLTESEANTQFGESAVTVYQATFSPLLRALATNKIPTRLKMVCKGPEQTVIGLHLIGDFVDEIIQGFAVAVQMGATKADFDKTLAIHPTTGEELVTMR</sequence>
<keyword evidence="8" id="KW-0547">Nucleotide-binding</keyword>
<dbReference type="PIRSF" id="PIRSF000350">
    <property type="entry name" value="Mercury_reductase_MerA"/>
    <property type="match status" value="1"/>
</dbReference>
<evidence type="ECO:0000256" key="1">
    <source>
        <dbReference type="ARBA" id="ARBA00007532"/>
    </source>
</evidence>
<dbReference type="FunFam" id="3.50.50.60:FF:000235">
    <property type="entry name" value="Glutathione reductase"/>
    <property type="match status" value="1"/>
</dbReference>
<dbReference type="InterPro" id="IPR006322">
    <property type="entry name" value="Glutathione_Rdtase_euk/bac"/>
</dbReference>
<dbReference type="PRINTS" id="PR00368">
    <property type="entry name" value="FADPNR"/>
</dbReference>
<dbReference type="NCBIfam" id="TIGR01421">
    <property type="entry name" value="gluta_reduc_1"/>
    <property type="match status" value="1"/>
</dbReference>
<evidence type="ECO:0000256" key="8">
    <source>
        <dbReference type="PIRSR" id="PIRSR000350-3"/>
    </source>
</evidence>
<dbReference type="EMBL" id="WHNW01000007">
    <property type="protein sequence ID" value="MPV86417.1"/>
    <property type="molecule type" value="Genomic_DNA"/>
</dbReference>
<feature type="domain" description="Pyridine nucleotide-disulphide oxidoreductase dimerisation" evidence="11">
    <location>
        <begin position="345"/>
        <end position="455"/>
    </location>
</feature>
<dbReference type="InterPro" id="IPR012999">
    <property type="entry name" value="Pyr_OxRdtase_I_AS"/>
</dbReference>
<dbReference type="GO" id="GO:0004362">
    <property type="term" value="F:glutathione-disulfide reductase (NADPH) activity"/>
    <property type="evidence" value="ECO:0007669"/>
    <property type="project" value="UniProtKB-EC"/>
</dbReference>
<organism evidence="13 14">
    <name type="scientific">Ostreibacterium oceani</name>
    <dbReference type="NCBI Taxonomy" id="2654998"/>
    <lineage>
        <taxon>Bacteria</taxon>
        <taxon>Pseudomonadati</taxon>
        <taxon>Pseudomonadota</taxon>
        <taxon>Gammaproteobacteria</taxon>
        <taxon>Cardiobacteriales</taxon>
        <taxon>Ostreibacteriaceae</taxon>
        <taxon>Ostreibacterium</taxon>
    </lineage>
</organism>
<dbReference type="NCBIfam" id="NF004776">
    <property type="entry name" value="PRK06116.1"/>
    <property type="match status" value="1"/>
</dbReference>
<feature type="domain" description="FAD/NAD(P)-binding" evidence="12">
    <location>
        <begin position="7"/>
        <end position="324"/>
    </location>
</feature>
<evidence type="ECO:0000256" key="4">
    <source>
        <dbReference type="ARBA" id="ARBA00023002"/>
    </source>
</evidence>
<keyword evidence="14" id="KW-1185">Reference proteome</keyword>
<evidence type="ECO:0000256" key="10">
    <source>
        <dbReference type="RuleBase" id="RU003691"/>
    </source>
</evidence>
<evidence type="ECO:0000313" key="13">
    <source>
        <dbReference type="EMBL" id="MPV86417.1"/>
    </source>
</evidence>
<evidence type="ECO:0000259" key="12">
    <source>
        <dbReference type="Pfam" id="PF07992"/>
    </source>
</evidence>
<gene>
    <name evidence="13" type="primary">gorA</name>
    <name evidence="13" type="ORF">GCU85_06700</name>
</gene>
<comment type="cofactor">
    <cofactor evidence="8">
        <name>FAD</name>
        <dbReference type="ChEBI" id="CHEBI:57692"/>
    </cofactor>
    <text evidence="8">Binds 1 FAD per subunit.</text>
</comment>
<accession>A0A6N7EZ25</accession>
<name>A0A6N7EZ25_9GAMM</name>
<dbReference type="GO" id="GO:0005829">
    <property type="term" value="C:cytosol"/>
    <property type="evidence" value="ECO:0007669"/>
    <property type="project" value="TreeGrafter"/>
</dbReference>
<feature type="binding site" evidence="8">
    <location>
        <begin position="176"/>
        <end position="183"/>
    </location>
    <ligand>
        <name>NAD(+)</name>
        <dbReference type="ChEBI" id="CHEBI:57540"/>
    </ligand>
</feature>
<proteinExistence type="inferred from homology"/>
<feature type="binding site" evidence="8">
    <location>
        <position position="309"/>
    </location>
    <ligand>
        <name>FAD</name>
        <dbReference type="ChEBI" id="CHEBI:57692"/>
    </ligand>
</feature>
<dbReference type="InParanoid" id="A0A6N7EZ25"/>
<evidence type="ECO:0000256" key="9">
    <source>
        <dbReference type="PIRSR" id="PIRSR000350-4"/>
    </source>
</evidence>
<dbReference type="GO" id="GO:0050660">
    <property type="term" value="F:flavin adenine dinucleotide binding"/>
    <property type="evidence" value="ECO:0007669"/>
    <property type="project" value="InterPro"/>
</dbReference>
<dbReference type="FunCoup" id="A0A6N7EZ25">
    <property type="interactions" value="397"/>
</dbReference>
<dbReference type="InterPro" id="IPR046952">
    <property type="entry name" value="GSHR/TRXR-like"/>
</dbReference>
<evidence type="ECO:0000259" key="11">
    <source>
        <dbReference type="Pfam" id="PF02852"/>
    </source>
</evidence>
<feature type="disulfide bond" description="Redox-active" evidence="9">
    <location>
        <begin position="44"/>
        <end position="49"/>
    </location>
</feature>
<dbReference type="GO" id="GO:0034599">
    <property type="term" value="P:cellular response to oxidative stress"/>
    <property type="evidence" value="ECO:0007669"/>
    <property type="project" value="TreeGrafter"/>
</dbReference>
<keyword evidence="8" id="KW-0520">NAD</keyword>
<keyword evidence="6 10" id="KW-0676">Redox-active center</keyword>
<evidence type="ECO:0000256" key="6">
    <source>
        <dbReference type="ARBA" id="ARBA00023284"/>
    </source>
</evidence>
<dbReference type="GO" id="GO:0006749">
    <property type="term" value="P:glutathione metabolic process"/>
    <property type="evidence" value="ECO:0007669"/>
    <property type="project" value="InterPro"/>
</dbReference>
<evidence type="ECO:0000313" key="14">
    <source>
        <dbReference type="Proteomes" id="UP000471298"/>
    </source>
</evidence>
<dbReference type="InterPro" id="IPR036188">
    <property type="entry name" value="FAD/NAD-bd_sf"/>
</dbReference>
<dbReference type="InterPro" id="IPR001100">
    <property type="entry name" value="Pyr_nuc-diS_OxRdtase"/>
</dbReference>
<comment type="similarity">
    <text evidence="1 10">Belongs to the class-I pyridine nucleotide-disulfide oxidoreductase family.</text>
</comment>
<dbReference type="Gene3D" id="3.30.390.30">
    <property type="match status" value="1"/>
</dbReference>
<dbReference type="InterPro" id="IPR004099">
    <property type="entry name" value="Pyr_nucl-diS_OxRdtase_dimer"/>
</dbReference>
<evidence type="ECO:0000256" key="7">
    <source>
        <dbReference type="PIRSR" id="PIRSR000350-2"/>
    </source>
</evidence>
<dbReference type="PANTHER" id="PTHR42737:SF2">
    <property type="entry name" value="GLUTATHIONE REDUCTASE"/>
    <property type="match status" value="1"/>
</dbReference>
<feature type="active site" description="Proton acceptor" evidence="7">
    <location>
        <position position="445"/>
    </location>
</feature>
<dbReference type="GO" id="GO:0050661">
    <property type="term" value="F:NADP binding"/>
    <property type="evidence" value="ECO:0007669"/>
    <property type="project" value="InterPro"/>
</dbReference>
<feature type="binding site" evidence="8">
    <location>
        <position position="268"/>
    </location>
    <ligand>
        <name>NAD(+)</name>
        <dbReference type="ChEBI" id="CHEBI:57540"/>
    </ligand>
</feature>
<dbReference type="InterPro" id="IPR016156">
    <property type="entry name" value="FAD/NAD-linked_Rdtase_dimer_sf"/>
</dbReference>
<keyword evidence="3 8" id="KW-0274">FAD</keyword>
<feature type="binding site" evidence="8">
    <location>
        <position position="53"/>
    </location>
    <ligand>
        <name>FAD</name>
        <dbReference type="ChEBI" id="CHEBI:57692"/>
    </ligand>
</feature>
<protein>
    <submittedName>
        <fullName evidence="13">Glutathione-disulfide reductase</fullName>
        <ecNumber evidence="13">1.8.1.7</ecNumber>
    </submittedName>
</protein>
<dbReference type="SUPFAM" id="SSF55424">
    <property type="entry name" value="FAD/NAD-linked reductases, dimerisation (C-terminal) domain"/>
    <property type="match status" value="1"/>
</dbReference>
<keyword evidence="5" id="KW-1015">Disulfide bond</keyword>
<reference evidence="13 14" key="1">
    <citation type="submission" date="2019-10" db="EMBL/GenBank/DDBJ databases">
        <title>Cardiobacteriales fam. a chemoheterotrophic member of the order Cardiobacteriales, and proposal of Cardiobacteriales fam. nov.</title>
        <authorList>
            <person name="Wang C."/>
        </authorList>
    </citation>
    <scope>NUCLEOTIDE SEQUENCE [LARGE SCALE GENOMIC DNA]</scope>
    <source>
        <strain evidence="13 14">ML27</strain>
    </source>
</reference>
<dbReference type="EC" id="1.8.1.7" evidence="13"/>
<keyword evidence="4 10" id="KW-0560">Oxidoreductase</keyword>
<dbReference type="Proteomes" id="UP000471298">
    <property type="component" value="Unassembled WGS sequence"/>
</dbReference>